<dbReference type="GO" id="GO:0045504">
    <property type="term" value="F:dynein heavy chain binding"/>
    <property type="evidence" value="ECO:0007669"/>
    <property type="project" value="InterPro"/>
</dbReference>
<evidence type="ECO:0000313" key="18">
    <source>
        <dbReference type="Proteomes" id="UP000261680"/>
    </source>
</evidence>
<dbReference type="GO" id="GO:0045503">
    <property type="term" value="F:dynein light chain binding"/>
    <property type="evidence" value="ECO:0007669"/>
    <property type="project" value="InterPro"/>
</dbReference>
<keyword evidence="10" id="KW-0206">Cytoskeleton</keyword>
<evidence type="ECO:0000256" key="8">
    <source>
        <dbReference type="ARBA" id="ARBA00022794"/>
    </source>
</evidence>
<dbReference type="RefSeq" id="XP_040499674.1">
    <property type="nucleotide sequence ID" value="XM_040643740.1"/>
</dbReference>
<keyword evidence="7" id="KW-0677">Repeat</keyword>
<evidence type="ECO:0000256" key="14">
    <source>
        <dbReference type="ARBA" id="ARBA00072501"/>
    </source>
</evidence>
<dbReference type="FunFam" id="2.130.10.10:FF:000979">
    <property type="entry name" value="WD repeat domain 60"/>
    <property type="match status" value="1"/>
</dbReference>
<dbReference type="GeneID" id="103660918"/>
<dbReference type="GO" id="GO:0005868">
    <property type="term" value="C:cytoplasmic dynein complex"/>
    <property type="evidence" value="ECO:0007669"/>
    <property type="project" value="InterPro"/>
</dbReference>
<evidence type="ECO:0000256" key="3">
    <source>
        <dbReference type="ARBA" id="ARBA00006831"/>
    </source>
</evidence>
<evidence type="ECO:0000313" key="19">
    <source>
        <dbReference type="RefSeq" id="XP_040499674.1"/>
    </source>
</evidence>
<feature type="compositionally biased region" description="Basic and acidic residues" evidence="17">
    <location>
        <begin position="262"/>
        <end position="369"/>
    </location>
</feature>
<comment type="function">
    <text evidence="12">Acts as one of several non-catalytic accessory components of the cytoplasmic dynein 2 complex (dynein-2 complex), a motor protein complex that drives the movement of cargos along microtubules within cilia and flagella in concert with the intraflagellar transport (IFT) system. DYNC2I1 plays a major role in retrograde ciliary protein trafficking in cilia and flagella. Also requires to maintain a functional transition zone.</text>
</comment>
<keyword evidence="5" id="KW-0597">Phosphoprotein</keyword>
<feature type="compositionally biased region" description="Basic and acidic residues" evidence="17">
    <location>
        <begin position="377"/>
        <end position="421"/>
    </location>
</feature>
<evidence type="ECO:0000256" key="10">
    <source>
        <dbReference type="ARBA" id="ARBA00023212"/>
    </source>
</evidence>
<keyword evidence="6" id="KW-0853">WD repeat</keyword>
<dbReference type="PANTHER" id="PTHR16022:SF0">
    <property type="entry name" value="CYTOPLASMIC DYNEIN 2 INTERMEDIATE CHAIN 1"/>
    <property type="match status" value="1"/>
</dbReference>
<evidence type="ECO:0000256" key="2">
    <source>
        <dbReference type="ARBA" id="ARBA00004300"/>
    </source>
</evidence>
<keyword evidence="18" id="KW-1185">Reference proteome</keyword>
<dbReference type="InterPro" id="IPR042505">
    <property type="entry name" value="DYNC2I1"/>
</dbReference>
<evidence type="ECO:0000256" key="15">
    <source>
        <dbReference type="ARBA" id="ARBA00075740"/>
    </source>
</evidence>
<evidence type="ECO:0000256" key="13">
    <source>
        <dbReference type="ARBA" id="ARBA00065897"/>
    </source>
</evidence>
<protein>
    <recommendedName>
        <fullName evidence="14">Cytoplasmic dynein 2 intermediate chain 1</fullName>
    </recommendedName>
    <alternativeName>
        <fullName evidence="16">Dynein 2 intermediate chain 1</fullName>
    </alternativeName>
    <alternativeName>
        <fullName evidence="15">WD repeat-containing protein 60</fullName>
    </alternativeName>
</protein>
<reference evidence="19" key="1">
    <citation type="submission" date="2025-08" db="UniProtKB">
        <authorList>
            <consortium name="RefSeq"/>
        </authorList>
    </citation>
    <scope>IDENTIFICATION</scope>
    <source>
        <tissue evidence="19">Whole blood</tissue>
    </source>
</reference>
<dbReference type="Pfam" id="PF00400">
    <property type="entry name" value="WD40"/>
    <property type="match status" value="1"/>
</dbReference>
<keyword evidence="4" id="KW-0963">Cytoplasm</keyword>
<accession>A0A8M1H486</accession>
<dbReference type="AlphaFoldDB" id="A0A8M1H486"/>
<evidence type="ECO:0000256" key="4">
    <source>
        <dbReference type="ARBA" id="ARBA00022490"/>
    </source>
</evidence>
<evidence type="ECO:0000256" key="17">
    <source>
        <dbReference type="SAM" id="MobiDB-lite"/>
    </source>
</evidence>
<comment type="subcellular location">
    <subcellularLocation>
        <location evidence="1">Cell projection</location>
        <location evidence="1">Cilium</location>
    </subcellularLocation>
    <subcellularLocation>
        <location evidence="2">Cytoplasm</location>
        <location evidence="2">Cytoskeleton</location>
        <location evidence="2">Microtubule organizing center</location>
        <location evidence="2">Centrosome</location>
    </subcellularLocation>
</comment>
<keyword evidence="11" id="KW-0966">Cell projection</keyword>
<organism evidence="18 19">
    <name type="scientific">Ursus maritimus</name>
    <name type="common">Polar bear</name>
    <name type="synonym">Thalarctos maritimus</name>
    <dbReference type="NCBI Taxonomy" id="29073"/>
    <lineage>
        <taxon>Eukaryota</taxon>
        <taxon>Metazoa</taxon>
        <taxon>Chordata</taxon>
        <taxon>Craniata</taxon>
        <taxon>Vertebrata</taxon>
        <taxon>Euteleostomi</taxon>
        <taxon>Mammalia</taxon>
        <taxon>Eutheria</taxon>
        <taxon>Laurasiatheria</taxon>
        <taxon>Carnivora</taxon>
        <taxon>Caniformia</taxon>
        <taxon>Ursidae</taxon>
        <taxon>Ursus</taxon>
    </lineage>
</organism>
<dbReference type="SMART" id="SM00320">
    <property type="entry name" value="WD40"/>
    <property type="match status" value="3"/>
</dbReference>
<evidence type="ECO:0000256" key="12">
    <source>
        <dbReference type="ARBA" id="ARBA00058820"/>
    </source>
</evidence>
<dbReference type="CTD" id="55112"/>
<dbReference type="FunFam" id="2.130.10.10:FF:001197">
    <property type="entry name" value="WD repeat domain 60"/>
    <property type="match status" value="1"/>
</dbReference>
<dbReference type="SUPFAM" id="SSF50978">
    <property type="entry name" value="WD40 repeat-like"/>
    <property type="match status" value="1"/>
</dbReference>
<keyword evidence="8" id="KW-0970">Cilium biogenesis/degradation</keyword>
<feature type="compositionally biased region" description="Basic and acidic residues" evidence="17">
    <location>
        <begin position="115"/>
        <end position="128"/>
    </location>
</feature>
<gene>
    <name evidence="19" type="primary">DYNC2I1</name>
</gene>
<comment type="similarity">
    <text evidence="3">Belongs to the dynein light intermediate chain family.</text>
</comment>
<comment type="subunit">
    <text evidence="13">Intermediate chain of the cytoplasmic dynein complex 2, a multisubunit complex, composed at least of eleven different proteins. The cytoplasmic dynein 2 complex consists of two catalytic heavy chains (HCs) and a number of non-catalytic subunits presented by intermediate chains (ICs), light intermediate chains (LICs) and light chains (LCs). Among them, a heavy chain (DYNC2H1), two intermediate chains (DYNC2I2 and DYNC2I1), a light intermediate chain (DYNC2LI1), and a light chain (DYNLT2B) are unique to the cytoplasmic dynein complex 2, but a subset of the light chains are also shared by dynein-1 and dynein-2 complexes. Interacts with DYNC2I2; their C-terminal domains each bind a copy of the heavy chain, and their extended N-terminal regions are held together by an array of light chain dimers. Interacts with DYNLT2B. Interacts (via the N-terminal half) with DYNLT2B-DYNLT1 dimer or with DYNLT2B-DYNLT3 dimer; this interaction is crucial for retrograde trafficking of ciliary proteins.</text>
</comment>
<evidence type="ECO:0000256" key="5">
    <source>
        <dbReference type="ARBA" id="ARBA00022553"/>
    </source>
</evidence>
<dbReference type="InterPro" id="IPR001680">
    <property type="entry name" value="WD40_rpt"/>
</dbReference>
<keyword evidence="9" id="KW-0969">Cilium</keyword>
<evidence type="ECO:0000256" key="6">
    <source>
        <dbReference type="ARBA" id="ARBA00022574"/>
    </source>
</evidence>
<dbReference type="OrthoDB" id="2162425at2759"/>
<sequence length="1196" mass="134721">MAPDRTVVGVLASLPPRSCRALGGVGVASGRRAAGCARRRQPAAAWRSISPGAVDPRVRGGVALQGVTPPSLNGVGTAVPGGTTRLPALTVRRRRMSSRAPRDGRPAAGTGNARRTKDDTWKADDLRKHLSAAQLGSPKEDKKHREKKLHKESEMDLPEYKEPKHRNPDQDSKYRERPGERDGHTSRENPYGDRDRDREKQRERKKDSRDRDRERHKEKYRERDTEQSHSKGKDRDKERDHRARREELRQTAAHHSLVGRQLLDRTERKVRAVSKVRTEEKERRDEDPERGEEERERRYRERKLQYSDGKDNPLKYWLYKEEGERRHRKQKEPDRERKHGEKSSTREKKEKYPKEKSNSFSDREGEERHKEKRHKEGFHFGEERHHSNTDKKERLSREDLKKRESKNSEHRNRGASSRRDPTGSQEGTCALWYAENLVRNNGKDKDSRRKIPTVNSDPEADDPPLTHCQKHSREEGSSVWKLAQKHGREETAEIEKDDIDSENAGADEYTAYFEDDFEDYEDDFEVCDGEDDSSNELEPKEKIEELPPARKKEIQEIQKAINAENERVGKLSCKLSQKQGLLEGERDSKTDGNSSPSKTPVCGIFVDFATASRRQKSQTQALKQKTRSTKLLRLIDLDFSFTFSLLDLPPVNEYDMYIRNFGKKNTKQVYVQYNEDNVDRDIQTEEIETRGVWTQHPGEGTAVSGGSGSGDLCDVAAAPKVDTPRLSSFLRAACQVIAVLLEEDRVGAEPSWSPTAQDSTLHISDSSSQLNTSLPFLQNRKVLCLCASQVQRQTVVSVHGLPGAAFAPALDGRYVLCVWDIWQPSGPQKVLICESEVTCCCFSPFKAFLLFAGTVHGSVVVWDLREDSRIHHYVKLGNCFWTFRTATFSTDGILTSVNHLSPVQAVEPISTSVYKKQSFVLSPFSTQEEMSGLSFHIASLDESGVLNVWVVVELPKADIAGSVTDLGLIPGGRIKLVHSAVVRLSDSLSHKGCEFWGATRTLNVKFLPSDPSHFIVGTDLGLISHGIRQDLRVSPKLYKPQQHGTRPVEVNVIDFSPFGEPVFLAGCSDGSIRLHQLTSECPLLQWDGSTDGHAVTGLRWSLTRPAVFLAQDDTSCIYIWDLLESDLGPVAKQLISPDRLVAMTVVGEAEKASGSFLALVLARASGSVDVQYLKRAWAAPVGDELGKLRLLLQEAL</sequence>
<dbReference type="GO" id="GO:0005813">
    <property type="term" value="C:centrosome"/>
    <property type="evidence" value="ECO:0007669"/>
    <property type="project" value="UniProtKB-SubCell"/>
</dbReference>
<dbReference type="Gene3D" id="2.130.10.10">
    <property type="entry name" value="YVTN repeat-like/Quinoprotein amine dehydrogenase"/>
    <property type="match status" value="2"/>
</dbReference>
<evidence type="ECO:0000256" key="16">
    <source>
        <dbReference type="ARBA" id="ARBA00079714"/>
    </source>
</evidence>
<dbReference type="Proteomes" id="UP000261680">
    <property type="component" value="Unplaced"/>
</dbReference>
<dbReference type="InterPro" id="IPR015943">
    <property type="entry name" value="WD40/YVTN_repeat-like_dom_sf"/>
</dbReference>
<feature type="region of interest" description="Disordered" evidence="17">
    <location>
        <begin position="65"/>
        <end position="505"/>
    </location>
</feature>
<evidence type="ECO:0000256" key="9">
    <source>
        <dbReference type="ARBA" id="ARBA00023069"/>
    </source>
</evidence>
<dbReference type="GO" id="GO:0042073">
    <property type="term" value="P:intraciliary transport"/>
    <property type="evidence" value="ECO:0007669"/>
    <property type="project" value="InterPro"/>
</dbReference>
<evidence type="ECO:0000256" key="11">
    <source>
        <dbReference type="ARBA" id="ARBA00023273"/>
    </source>
</evidence>
<evidence type="ECO:0000256" key="1">
    <source>
        <dbReference type="ARBA" id="ARBA00004138"/>
    </source>
</evidence>
<dbReference type="InterPro" id="IPR036322">
    <property type="entry name" value="WD40_repeat_dom_sf"/>
</dbReference>
<dbReference type="GO" id="GO:0005929">
    <property type="term" value="C:cilium"/>
    <property type="evidence" value="ECO:0007669"/>
    <property type="project" value="UniProtKB-SubCell"/>
</dbReference>
<proteinExistence type="inferred from homology"/>
<evidence type="ECO:0000256" key="7">
    <source>
        <dbReference type="ARBA" id="ARBA00022737"/>
    </source>
</evidence>
<name>A0A8M1H486_URSMA</name>
<feature type="compositionally biased region" description="Basic and acidic residues" evidence="17">
    <location>
        <begin position="138"/>
        <end position="249"/>
    </location>
</feature>
<dbReference type="PANTHER" id="PTHR16022">
    <property type="entry name" value="WD REPEAT DOMAIN 60"/>
    <property type="match status" value="1"/>
</dbReference>